<comment type="similarity">
    <text evidence="1">Belongs to the short-chain dehydrogenases/reductases (SDR) family.</text>
</comment>
<keyword evidence="4" id="KW-1185">Reference proteome</keyword>
<organism evidence="3">
    <name type="scientific">Mytilinidion resinicola</name>
    <dbReference type="NCBI Taxonomy" id="574789"/>
    <lineage>
        <taxon>Eukaryota</taxon>
        <taxon>Fungi</taxon>
        <taxon>Dikarya</taxon>
        <taxon>Ascomycota</taxon>
        <taxon>Pezizomycotina</taxon>
        <taxon>Dothideomycetes</taxon>
        <taxon>Pleosporomycetidae</taxon>
        <taxon>Mytilinidiales</taxon>
        <taxon>Mytilinidiaceae</taxon>
        <taxon>Mytilinidion</taxon>
    </lineage>
</organism>
<sequence length="258" mass="27811">MAESRVFSITGGASGIGAATARLLAQRGASALWIADRNPVNFQAITDEIRSCNPTAQVHTHQVDVSMAQEVDEWIDKIIKDGPLHGSANVAGLAQATSARDAPNILEETNESWRRVMGVNIDGVFYCTRAQIRAMKTMPTDSHCSIVNVASMIALFHVGDTYGYGTSKAACAYFSTSVSKDVYPFGIRVNSVSPGNVETPMMNDVLPSTSPEERRQLIRAARMEPMHPSSIARVIAWLLSEDSLDVTGVNLPVGLGYP</sequence>
<dbReference type="Gene3D" id="3.40.50.720">
    <property type="entry name" value="NAD(P)-binding Rossmann-like Domain"/>
    <property type="match status" value="1"/>
</dbReference>
<evidence type="ECO:0000313" key="4">
    <source>
        <dbReference type="Proteomes" id="UP000504636"/>
    </source>
</evidence>
<evidence type="ECO:0000313" key="3">
    <source>
        <dbReference type="EMBL" id="KAF2810602.1"/>
    </source>
</evidence>
<dbReference type="SUPFAM" id="SSF51735">
    <property type="entry name" value="NAD(P)-binding Rossmann-fold domains"/>
    <property type="match status" value="1"/>
</dbReference>
<dbReference type="GO" id="GO:0016491">
    <property type="term" value="F:oxidoreductase activity"/>
    <property type="evidence" value="ECO:0007669"/>
    <property type="project" value="UniProtKB-KW"/>
</dbReference>
<reference evidence="5" key="2">
    <citation type="submission" date="2020-04" db="EMBL/GenBank/DDBJ databases">
        <authorList>
            <consortium name="NCBI Genome Project"/>
        </authorList>
    </citation>
    <scope>NUCLEOTIDE SEQUENCE</scope>
    <source>
        <strain evidence="5">CBS 304.34</strain>
    </source>
</reference>
<accession>A0A6A6YNZ7</accession>
<dbReference type="AlphaFoldDB" id="A0A6A6YNZ7"/>
<keyword evidence="2" id="KW-0560">Oxidoreductase</keyword>
<evidence type="ECO:0000313" key="5">
    <source>
        <dbReference type="RefSeq" id="XP_033577566.1"/>
    </source>
</evidence>
<dbReference type="CDD" id="cd05233">
    <property type="entry name" value="SDR_c"/>
    <property type="match status" value="1"/>
</dbReference>
<dbReference type="Proteomes" id="UP000504636">
    <property type="component" value="Unplaced"/>
</dbReference>
<dbReference type="PANTHER" id="PTHR24321:SF8">
    <property type="entry name" value="ESTRADIOL 17-BETA-DEHYDROGENASE 8-RELATED"/>
    <property type="match status" value="1"/>
</dbReference>
<reference evidence="3 5" key="1">
    <citation type="journal article" date="2020" name="Stud. Mycol.">
        <title>101 Dothideomycetes genomes: a test case for predicting lifestyles and emergence of pathogens.</title>
        <authorList>
            <person name="Haridas S."/>
            <person name="Albert R."/>
            <person name="Binder M."/>
            <person name="Bloem J."/>
            <person name="Labutti K."/>
            <person name="Salamov A."/>
            <person name="Andreopoulos B."/>
            <person name="Baker S."/>
            <person name="Barry K."/>
            <person name="Bills G."/>
            <person name="Bluhm B."/>
            <person name="Cannon C."/>
            <person name="Castanera R."/>
            <person name="Culley D."/>
            <person name="Daum C."/>
            <person name="Ezra D."/>
            <person name="Gonzalez J."/>
            <person name="Henrissat B."/>
            <person name="Kuo A."/>
            <person name="Liang C."/>
            <person name="Lipzen A."/>
            <person name="Lutzoni F."/>
            <person name="Magnuson J."/>
            <person name="Mondo S."/>
            <person name="Nolan M."/>
            <person name="Ohm R."/>
            <person name="Pangilinan J."/>
            <person name="Park H.-J."/>
            <person name="Ramirez L."/>
            <person name="Alfaro M."/>
            <person name="Sun H."/>
            <person name="Tritt A."/>
            <person name="Yoshinaga Y."/>
            <person name="Zwiers L.-H."/>
            <person name="Turgeon B."/>
            <person name="Goodwin S."/>
            <person name="Spatafora J."/>
            <person name="Crous P."/>
            <person name="Grigoriev I."/>
        </authorList>
    </citation>
    <scope>NUCLEOTIDE SEQUENCE</scope>
    <source>
        <strain evidence="3 5">CBS 304.34</strain>
    </source>
</reference>
<dbReference type="EMBL" id="MU003699">
    <property type="protein sequence ID" value="KAF2810602.1"/>
    <property type="molecule type" value="Genomic_DNA"/>
</dbReference>
<dbReference type="GeneID" id="54463729"/>
<reference evidence="5" key="3">
    <citation type="submission" date="2025-04" db="UniProtKB">
        <authorList>
            <consortium name="RefSeq"/>
        </authorList>
    </citation>
    <scope>IDENTIFICATION</scope>
    <source>
        <strain evidence="5">CBS 304.34</strain>
    </source>
</reference>
<evidence type="ECO:0000256" key="1">
    <source>
        <dbReference type="ARBA" id="ARBA00006484"/>
    </source>
</evidence>
<dbReference type="PRINTS" id="PR00081">
    <property type="entry name" value="GDHRDH"/>
</dbReference>
<name>A0A6A6YNZ7_9PEZI</name>
<protein>
    <submittedName>
        <fullName evidence="3 5">NAD(P)-binding protein</fullName>
    </submittedName>
</protein>
<proteinExistence type="inferred from homology"/>
<dbReference type="RefSeq" id="XP_033577566.1">
    <property type="nucleotide sequence ID" value="XM_033722836.1"/>
</dbReference>
<dbReference type="PANTHER" id="PTHR24321">
    <property type="entry name" value="DEHYDROGENASES, SHORT CHAIN"/>
    <property type="match status" value="1"/>
</dbReference>
<dbReference type="OrthoDB" id="1669814at2759"/>
<dbReference type="InterPro" id="IPR002347">
    <property type="entry name" value="SDR_fam"/>
</dbReference>
<dbReference type="InterPro" id="IPR036291">
    <property type="entry name" value="NAD(P)-bd_dom_sf"/>
</dbReference>
<gene>
    <name evidence="3 5" type="ORF">BDZ99DRAFT_487518</name>
</gene>
<evidence type="ECO:0000256" key="2">
    <source>
        <dbReference type="ARBA" id="ARBA00023002"/>
    </source>
</evidence>
<dbReference type="Pfam" id="PF00106">
    <property type="entry name" value="adh_short"/>
    <property type="match status" value="1"/>
</dbReference>